<dbReference type="InterPro" id="IPR002885">
    <property type="entry name" value="PPR_rpt"/>
</dbReference>
<dbReference type="Pfam" id="PF01535">
    <property type="entry name" value="PPR"/>
    <property type="match status" value="4"/>
</dbReference>
<dbReference type="AlphaFoldDB" id="A0A8X8D7M4"/>
<reference evidence="5" key="1">
    <citation type="journal article" date="2020" name="bioRxiv">
        <title>Hybrid origin of Populus tomentosa Carr. identified through genome sequencing and phylogenomic analysis.</title>
        <authorList>
            <person name="An X."/>
            <person name="Gao K."/>
            <person name="Chen Z."/>
            <person name="Li J."/>
            <person name="Yang X."/>
            <person name="Yang X."/>
            <person name="Zhou J."/>
            <person name="Guo T."/>
            <person name="Zhao T."/>
            <person name="Huang S."/>
            <person name="Miao D."/>
            <person name="Khan W.U."/>
            <person name="Rao P."/>
            <person name="Ye M."/>
            <person name="Lei B."/>
            <person name="Liao W."/>
            <person name="Wang J."/>
            <person name="Ji L."/>
            <person name="Li Y."/>
            <person name="Guo B."/>
            <person name="Mustafa N.S."/>
            <person name="Li S."/>
            <person name="Yun Q."/>
            <person name="Keller S.R."/>
            <person name="Mao J."/>
            <person name="Zhang R."/>
            <person name="Strauss S.H."/>
        </authorList>
    </citation>
    <scope>NUCLEOTIDE SEQUENCE</scope>
    <source>
        <strain evidence="5">GM15</strain>
        <tissue evidence="5">Leaf</tissue>
    </source>
</reference>
<dbReference type="FunFam" id="1.25.40.10:FF:001531">
    <property type="entry name" value="Pentatricopeptide repeat-containing protein At4g16835, mitochondrial"/>
    <property type="match status" value="1"/>
</dbReference>
<gene>
    <name evidence="5" type="ORF">POTOM_013550</name>
</gene>
<dbReference type="PANTHER" id="PTHR47926:SF410">
    <property type="entry name" value="(WILD MALAYSIAN BANANA) HYPOTHETICAL PROTEIN"/>
    <property type="match status" value="1"/>
</dbReference>
<keyword evidence="6" id="KW-1185">Reference proteome</keyword>
<evidence type="ECO:0000313" key="6">
    <source>
        <dbReference type="Proteomes" id="UP000886885"/>
    </source>
</evidence>
<feature type="repeat" description="PPR" evidence="3">
    <location>
        <begin position="381"/>
        <end position="415"/>
    </location>
</feature>
<dbReference type="NCBIfam" id="TIGR00756">
    <property type="entry name" value="PPR"/>
    <property type="match status" value="6"/>
</dbReference>
<dbReference type="GO" id="GO:0008270">
    <property type="term" value="F:zinc ion binding"/>
    <property type="evidence" value="ECO:0007669"/>
    <property type="project" value="InterPro"/>
</dbReference>
<dbReference type="PANTHER" id="PTHR47926">
    <property type="entry name" value="PENTATRICOPEPTIDE REPEAT-CONTAINING PROTEIN"/>
    <property type="match status" value="1"/>
</dbReference>
<evidence type="ECO:0000256" key="3">
    <source>
        <dbReference type="PROSITE-ProRule" id="PRU00708"/>
    </source>
</evidence>
<name>A0A8X8D7M4_POPTO</name>
<dbReference type="InterPro" id="IPR032867">
    <property type="entry name" value="DYW_dom"/>
</dbReference>
<comment type="similarity">
    <text evidence="1">Belongs to the PPR family. PCMP-H subfamily.</text>
</comment>
<dbReference type="Proteomes" id="UP000886885">
    <property type="component" value="Chromosome 3D"/>
</dbReference>
<dbReference type="Pfam" id="PF13041">
    <property type="entry name" value="PPR_2"/>
    <property type="match status" value="2"/>
</dbReference>
<feature type="repeat" description="PPR" evidence="3">
    <location>
        <begin position="280"/>
        <end position="314"/>
    </location>
</feature>
<dbReference type="GO" id="GO:0009451">
    <property type="term" value="P:RNA modification"/>
    <property type="evidence" value="ECO:0007669"/>
    <property type="project" value="InterPro"/>
</dbReference>
<dbReference type="Pfam" id="PF20431">
    <property type="entry name" value="E_motif"/>
    <property type="match status" value="1"/>
</dbReference>
<feature type="repeat" description="PPR" evidence="3">
    <location>
        <begin position="218"/>
        <end position="252"/>
    </location>
</feature>
<accession>A0A8X8D7M4</accession>
<dbReference type="PROSITE" id="PS51375">
    <property type="entry name" value="PPR"/>
    <property type="match status" value="4"/>
</dbReference>
<sequence>MKTITQRFSSSYFPNLGMENVLFPNKTENPLSLHFLKTFSPAKQHASSLSTCTIQNPNAGPNREANSPTKTQLYPIIFGKSTKPLHHHAKSSDVILSNKMITSHIRCGDLDSALNVFDNMTVKTTVTWNSVLAGLSKKRGKLKEAQELFVKIPEPDAVSYNTMLSCYVRNSNMERAQAFFEDMPIKDTPSWNTMITGFAQNQQMDKARDLFLIMPTKNVVTWNAIISGYVECGDLDSALKLFEKAPFKSVVAWTAMITGYMKLGRIGLAERLFQKMPEKNFVTWNAMIAGYIENHRAEDGVKLFRTMVGFGIQPNSSTFSSALLGCSELSALQLGRQVHQLVCKSPLCDDTTAGTSLISMYCKCGVLEDGWKLFVQVPRRDVVTWNAMISGYAQHGEGKKALGLFDEMIEKGMKPDWITFVAVLMACNHAGFTDLGVKYFHSMVKDYGLIAKPDHYTCMVDLLGRAGKLVEAVDLIEKMPFKPHAAVFGTLLGACRIHKNTEMAEFASQKLLNLDPASATGYVQLANVYAATKRWDHVARVRKSMKSCNVVKTPGYSWIEVKSMAHQFRSGDKFHPELASIHEKLKELEKKMKLAGYVPDLEFALHDVGEEQKEQLLLWHSEKLAIAYGLIKLPPGTPIRVFKNLRVCGDCHRATKLAYSLVEVFDPLAAVGHIRVSMKDRFYRRGGYLLKLICQSTDRVATVNQKTRDVIRLSDMAVQELQEVFKNCDIHKGYKYITLLQIYGRMIVQCGGEMAAGRGHRIIQTGRKTFLMPVSHQSRVSGSKLVHQPDVLQSTPDSKHQFGLLYEHSNGTAKVLFPSRCQMGKAGEAAEKRIFLAALRKIRVFSLLLFLLKKTNPSL</sequence>
<dbReference type="InterPro" id="IPR046960">
    <property type="entry name" value="PPR_At4g14850-like_plant"/>
</dbReference>
<proteinExistence type="inferred from homology"/>
<dbReference type="GO" id="GO:0003723">
    <property type="term" value="F:RNA binding"/>
    <property type="evidence" value="ECO:0007669"/>
    <property type="project" value="InterPro"/>
</dbReference>
<keyword evidence="2" id="KW-0677">Repeat</keyword>
<evidence type="ECO:0000259" key="4">
    <source>
        <dbReference type="Pfam" id="PF14432"/>
    </source>
</evidence>
<dbReference type="InterPro" id="IPR046848">
    <property type="entry name" value="E_motif"/>
</dbReference>
<feature type="repeat" description="PPR" evidence="3">
    <location>
        <begin position="156"/>
        <end position="190"/>
    </location>
</feature>
<dbReference type="Pfam" id="PF14432">
    <property type="entry name" value="DYW_deaminase"/>
    <property type="match status" value="1"/>
</dbReference>
<dbReference type="FunFam" id="1.25.40.10:FF:000553">
    <property type="entry name" value="Pentatricopeptide repeat-containing protein, mitochondrial"/>
    <property type="match status" value="1"/>
</dbReference>
<evidence type="ECO:0000256" key="1">
    <source>
        <dbReference type="ARBA" id="ARBA00006643"/>
    </source>
</evidence>
<evidence type="ECO:0000256" key="2">
    <source>
        <dbReference type="ARBA" id="ARBA00022737"/>
    </source>
</evidence>
<dbReference type="EMBL" id="JAAWWB010000006">
    <property type="protein sequence ID" value="KAG6780682.1"/>
    <property type="molecule type" value="Genomic_DNA"/>
</dbReference>
<organism evidence="5 6">
    <name type="scientific">Populus tomentosa</name>
    <name type="common">Chinese white poplar</name>
    <dbReference type="NCBI Taxonomy" id="118781"/>
    <lineage>
        <taxon>Eukaryota</taxon>
        <taxon>Viridiplantae</taxon>
        <taxon>Streptophyta</taxon>
        <taxon>Embryophyta</taxon>
        <taxon>Tracheophyta</taxon>
        <taxon>Spermatophyta</taxon>
        <taxon>Magnoliopsida</taxon>
        <taxon>eudicotyledons</taxon>
        <taxon>Gunneridae</taxon>
        <taxon>Pentapetalae</taxon>
        <taxon>rosids</taxon>
        <taxon>fabids</taxon>
        <taxon>Malpighiales</taxon>
        <taxon>Salicaceae</taxon>
        <taxon>Saliceae</taxon>
        <taxon>Populus</taxon>
    </lineage>
</organism>
<feature type="domain" description="DYW" evidence="4">
    <location>
        <begin position="596"/>
        <end position="662"/>
    </location>
</feature>
<dbReference type="OrthoDB" id="185373at2759"/>
<dbReference type="FunFam" id="1.25.40.10:FF:000144">
    <property type="entry name" value="Pentatricopeptide repeat-containing protein, mitochondrial"/>
    <property type="match status" value="1"/>
</dbReference>
<dbReference type="FunFam" id="1.25.40.10:FF:001074">
    <property type="entry name" value="Pentatricopeptide repeat-containing protein, mitochondrial"/>
    <property type="match status" value="1"/>
</dbReference>
<comment type="caution">
    <text evidence="5">The sequence shown here is derived from an EMBL/GenBank/DDBJ whole genome shotgun (WGS) entry which is preliminary data.</text>
</comment>
<evidence type="ECO:0000313" key="5">
    <source>
        <dbReference type="EMBL" id="KAG6780682.1"/>
    </source>
</evidence>
<protein>
    <recommendedName>
        <fullName evidence="4">DYW domain-containing protein</fullName>
    </recommendedName>
</protein>
<dbReference type="Pfam" id="PF12854">
    <property type="entry name" value="PPR_1"/>
    <property type="match status" value="1"/>
</dbReference>